<dbReference type="InterPro" id="IPR033985">
    <property type="entry name" value="SusD-like_N"/>
</dbReference>
<gene>
    <name evidence="8" type="ORF">H9950_02990</name>
</gene>
<comment type="similarity">
    <text evidence="2">Belongs to the SusD family.</text>
</comment>
<evidence type="ECO:0000256" key="1">
    <source>
        <dbReference type="ARBA" id="ARBA00004442"/>
    </source>
</evidence>
<comment type="caution">
    <text evidence="8">The sequence shown here is derived from an EMBL/GenBank/DDBJ whole genome shotgun (WGS) entry which is preliminary data.</text>
</comment>
<reference evidence="8" key="1">
    <citation type="journal article" date="2021" name="PeerJ">
        <title>Extensive microbial diversity within the chicken gut microbiome revealed by metagenomics and culture.</title>
        <authorList>
            <person name="Gilroy R."/>
            <person name="Ravi A."/>
            <person name="Getino M."/>
            <person name="Pursley I."/>
            <person name="Horton D.L."/>
            <person name="Alikhan N.F."/>
            <person name="Baker D."/>
            <person name="Gharbi K."/>
            <person name="Hall N."/>
            <person name="Watson M."/>
            <person name="Adriaenssens E.M."/>
            <person name="Foster-Nyarko E."/>
            <person name="Jarju S."/>
            <person name="Secka A."/>
            <person name="Antonio M."/>
            <person name="Oren A."/>
            <person name="Chaudhuri R.R."/>
            <person name="La Ragione R."/>
            <person name="Hildebrand F."/>
            <person name="Pallen M.J."/>
        </authorList>
    </citation>
    <scope>NUCLEOTIDE SEQUENCE</scope>
    <source>
        <strain evidence="8">ChiHjej12B11-9795</strain>
    </source>
</reference>
<feature type="domain" description="RagB/SusD" evidence="6">
    <location>
        <begin position="328"/>
        <end position="649"/>
    </location>
</feature>
<evidence type="ECO:0000313" key="9">
    <source>
        <dbReference type="Proteomes" id="UP000823862"/>
    </source>
</evidence>
<dbReference type="EMBL" id="DWZI01000016">
    <property type="protein sequence ID" value="HJA85158.1"/>
    <property type="molecule type" value="Genomic_DNA"/>
</dbReference>
<dbReference type="AlphaFoldDB" id="A0A9D2KUL4"/>
<dbReference type="SUPFAM" id="SSF48452">
    <property type="entry name" value="TPR-like"/>
    <property type="match status" value="1"/>
</dbReference>
<evidence type="ECO:0000256" key="2">
    <source>
        <dbReference type="ARBA" id="ARBA00006275"/>
    </source>
</evidence>
<evidence type="ECO:0000256" key="5">
    <source>
        <dbReference type="ARBA" id="ARBA00023237"/>
    </source>
</evidence>
<reference evidence="8" key="2">
    <citation type="submission" date="2021-04" db="EMBL/GenBank/DDBJ databases">
        <authorList>
            <person name="Gilroy R."/>
        </authorList>
    </citation>
    <scope>NUCLEOTIDE SEQUENCE</scope>
    <source>
        <strain evidence="8">ChiHjej12B11-9795</strain>
    </source>
</reference>
<dbReference type="Gene3D" id="1.25.40.390">
    <property type="match status" value="1"/>
</dbReference>
<evidence type="ECO:0000259" key="6">
    <source>
        <dbReference type="Pfam" id="PF07980"/>
    </source>
</evidence>
<feature type="domain" description="SusD-like N-terminal" evidence="7">
    <location>
        <begin position="25"/>
        <end position="222"/>
    </location>
</feature>
<proteinExistence type="inferred from homology"/>
<dbReference type="InterPro" id="IPR011990">
    <property type="entry name" value="TPR-like_helical_dom_sf"/>
</dbReference>
<sequence>MNHIYLLLLLSVMGFTAIGVSSCSFLDVVPDEIDTEEDAFSDYTAVRNYLYSCYSYLPESRSGSSSLDLMTGDEVVTAFEHETFASFPKGNYSSSNTVISYWNTFFNGLRQCYLFMENVDGVVDEEFTEDVKADYKAQVKFLIAYYHYMLIRCYGPVIIIDGVQDVETPAEDYKARTPLDDCVDFVCNLLDEAAADLPAVRSDSQEFGLATSLTAKAVKAKMLLYAASPLFNYGGGNPSQEMQQYYAALQNNDGTPLMPTAYDANKWEECKTAMKDAIDSTEAAGFSLYAVDDHTEDSNTSPEDPYQHRLRWNLMDYQSGGGGGGNCEVILPDSRSEGYYGIQNKSMPYCSGCAWNGIAPTWTMLNRFYTKNGLPWDEDPETKDLDPLEIVTVDSEHENEAAVGEQTILFNLDREPRFYAWVAFQGAYYEVTSASSLGAYADDETYDSEKRRLICDFVLGGNTSRGTTSSTRTNNYSPTGYLNKKGVSPDMSMTTSLQTPFFYPWSVIRLADLYLGYAEACVETNDLTTAKTYLNMVRERAGIPDVDTSWSGVATLTQDKLREIVRQERMIELYLENQNFWDMRRWLLAEDYFNVKAQGMNINASTLQEFATLTEVDFERKFTSPTNYLLPIPNSDLNTNENLVNNPGY</sequence>
<evidence type="ECO:0000313" key="8">
    <source>
        <dbReference type="EMBL" id="HJA85158.1"/>
    </source>
</evidence>
<keyword evidence="5" id="KW-0998">Cell outer membrane</keyword>
<evidence type="ECO:0000256" key="4">
    <source>
        <dbReference type="ARBA" id="ARBA00023136"/>
    </source>
</evidence>
<dbReference type="GO" id="GO:0009279">
    <property type="term" value="C:cell outer membrane"/>
    <property type="evidence" value="ECO:0007669"/>
    <property type="project" value="UniProtKB-SubCell"/>
</dbReference>
<evidence type="ECO:0000256" key="3">
    <source>
        <dbReference type="ARBA" id="ARBA00022729"/>
    </source>
</evidence>
<dbReference type="InterPro" id="IPR012944">
    <property type="entry name" value="SusD_RagB_dom"/>
</dbReference>
<dbReference type="Proteomes" id="UP000823862">
    <property type="component" value="Unassembled WGS sequence"/>
</dbReference>
<name>A0A9D2KUL4_9BACE</name>
<comment type="subcellular location">
    <subcellularLocation>
        <location evidence="1">Cell outer membrane</location>
    </subcellularLocation>
</comment>
<dbReference type="Pfam" id="PF07980">
    <property type="entry name" value="SusD_RagB"/>
    <property type="match status" value="1"/>
</dbReference>
<dbReference type="Pfam" id="PF14322">
    <property type="entry name" value="SusD-like_3"/>
    <property type="match status" value="1"/>
</dbReference>
<protein>
    <submittedName>
        <fullName evidence="8">RagB/SusD family nutrient uptake outer membrane protein</fullName>
    </submittedName>
</protein>
<keyword evidence="3" id="KW-0732">Signal</keyword>
<keyword evidence="4" id="KW-0472">Membrane</keyword>
<accession>A0A9D2KUL4</accession>
<organism evidence="8 9">
    <name type="scientific">Candidatus Bacteroides avicola</name>
    <dbReference type="NCBI Taxonomy" id="2838468"/>
    <lineage>
        <taxon>Bacteria</taxon>
        <taxon>Pseudomonadati</taxon>
        <taxon>Bacteroidota</taxon>
        <taxon>Bacteroidia</taxon>
        <taxon>Bacteroidales</taxon>
        <taxon>Bacteroidaceae</taxon>
        <taxon>Bacteroides</taxon>
    </lineage>
</organism>
<evidence type="ECO:0000259" key="7">
    <source>
        <dbReference type="Pfam" id="PF14322"/>
    </source>
</evidence>